<dbReference type="Pfam" id="PF14539">
    <property type="entry name" value="DUF4442"/>
    <property type="match status" value="1"/>
</dbReference>
<evidence type="ECO:0000313" key="4">
    <source>
        <dbReference type="Proteomes" id="UP001152485"/>
    </source>
</evidence>
<evidence type="ECO:0000313" key="3">
    <source>
        <dbReference type="Proteomes" id="UP001152467"/>
    </source>
</evidence>
<evidence type="ECO:0000313" key="1">
    <source>
        <dbReference type="EMBL" id="CAH9059607.1"/>
    </source>
</evidence>
<dbReference type="Proteomes" id="UP001152485">
    <property type="component" value="Unassembled WGS sequence"/>
</dbReference>
<name>A0A9W4QZ04_9GAMM</name>
<reference evidence="1 4" key="1">
    <citation type="submission" date="2022-07" db="EMBL/GenBank/DDBJ databases">
        <authorList>
            <person name="Criscuolo A."/>
        </authorList>
    </citation>
    <scope>NUCLEOTIDE SEQUENCE</scope>
    <source>
        <strain evidence="4">CIP 111951</strain>
        <strain evidence="1">CIP111854</strain>
        <strain evidence="2">CIP111951</strain>
    </source>
</reference>
<evidence type="ECO:0008006" key="5">
    <source>
        <dbReference type="Google" id="ProtNLM"/>
    </source>
</evidence>
<dbReference type="SUPFAM" id="SSF54637">
    <property type="entry name" value="Thioesterase/thiol ester dehydrase-isomerase"/>
    <property type="match status" value="1"/>
</dbReference>
<dbReference type="AlphaFoldDB" id="A0A9W4QZ04"/>
<protein>
    <recommendedName>
        <fullName evidence="5">DUF4442 domain-containing protein</fullName>
    </recommendedName>
</protein>
<dbReference type="Gene3D" id="3.10.129.10">
    <property type="entry name" value="Hotdog Thioesterase"/>
    <property type="match status" value="1"/>
</dbReference>
<dbReference type="InterPro" id="IPR029069">
    <property type="entry name" value="HotDog_dom_sf"/>
</dbReference>
<dbReference type="EMBL" id="CAMAPC010000008">
    <property type="protein sequence ID" value="CAH9059607.1"/>
    <property type="molecule type" value="Genomic_DNA"/>
</dbReference>
<dbReference type="InterPro" id="IPR027961">
    <property type="entry name" value="DUF4442"/>
</dbReference>
<dbReference type="EMBL" id="CAMAPD010000016">
    <property type="protein sequence ID" value="CAH9064223.1"/>
    <property type="molecule type" value="Genomic_DNA"/>
</dbReference>
<keyword evidence="3" id="KW-1185">Reference proteome</keyword>
<accession>A0A9W4QZ04</accession>
<proteinExistence type="predicted"/>
<dbReference type="Proteomes" id="UP001152467">
    <property type="component" value="Unassembled WGS sequence"/>
</dbReference>
<gene>
    <name evidence="1" type="ORF">PSECIP111854_02440</name>
    <name evidence="2" type="ORF">PSECIP111951_03078</name>
</gene>
<evidence type="ECO:0000313" key="2">
    <source>
        <dbReference type="EMBL" id="CAH9064223.1"/>
    </source>
</evidence>
<sequence length="168" mass="19111">MLVLCINLFLEVLFVSAPLLKIYKRMQWLPFGQWLFSKAVCRKAPYFGSIKPTITTLEPGLCCATIPKRKAVFNHIGTIHAIAQCNLAELCAGVMVDATVPHKTHRWIPKGMTVQYLKKAETNLRAQASIELPRQWQDKEDLIVPVEVFDEQGNKVFHADINMYITAR</sequence>
<organism evidence="1 3">
    <name type="scientific">Pseudoalteromonas holothuriae</name>
    <dbReference type="NCBI Taxonomy" id="2963714"/>
    <lineage>
        <taxon>Bacteria</taxon>
        <taxon>Pseudomonadati</taxon>
        <taxon>Pseudomonadota</taxon>
        <taxon>Gammaproteobacteria</taxon>
        <taxon>Alteromonadales</taxon>
        <taxon>Pseudoalteromonadaceae</taxon>
        <taxon>Pseudoalteromonas</taxon>
    </lineage>
</organism>
<comment type="caution">
    <text evidence="1">The sequence shown here is derived from an EMBL/GenBank/DDBJ whole genome shotgun (WGS) entry which is preliminary data.</text>
</comment>
<dbReference type="CDD" id="cd03443">
    <property type="entry name" value="PaaI_thioesterase"/>
    <property type="match status" value="1"/>
</dbReference>